<evidence type="ECO:0000256" key="1">
    <source>
        <dbReference type="ARBA" id="ARBA00022729"/>
    </source>
</evidence>
<dbReference type="Pfam" id="PF13517">
    <property type="entry name" value="FG-GAP_3"/>
    <property type="match status" value="1"/>
</dbReference>
<dbReference type="PANTHER" id="PTHR16026:SF0">
    <property type="entry name" value="CARTILAGE ACIDIC PROTEIN 1"/>
    <property type="match status" value="1"/>
</dbReference>
<gene>
    <name evidence="2" type="ORF">CWATWH0005_3220</name>
</gene>
<dbReference type="InterPro" id="IPR027039">
    <property type="entry name" value="Crtac1"/>
</dbReference>
<reference evidence="2 3" key="2">
    <citation type="submission" date="2013-09" db="EMBL/GenBank/DDBJ databases">
        <title>Whole genome comparison of six Crocosphaera watsonii strains with differing phenotypes.</title>
        <authorList>
            <person name="Bench S.R."/>
            <person name="Heller P."/>
            <person name="Frank I."/>
            <person name="Arciniega M."/>
            <person name="Shilova I.N."/>
            <person name="Zehr J.P."/>
        </authorList>
    </citation>
    <scope>NUCLEOTIDE SEQUENCE [LARGE SCALE GENOMIC DNA]</scope>
    <source>
        <strain evidence="2 3">WH 0005</strain>
    </source>
</reference>
<dbReference type="RefSeq" id="WP_021834089.1">
    <property type="nucleotide sequence ID" value="NZ_CAQL01001158.1"/>
</dbReference>
<evidence type="ECO:0000313" key="2">
    <source>
        <dbReference type="EMBL" id="CCQ59047.1"/>
    </source>
</evidence>
<comment type="caution">
    <text evidence="2">The sequence shown here is derived from an EMBL/GenBank/DDBJ whole genome shotgun (WGS) entry which is preliminary data.</text>
</comment>
<dbReference type="SUPFAM" id="SSF69318">
    <property type="entry name" value="Integrin alpha N-terminal domain"/>
    <property type="match status" value="1"/>
</dbReference>
<dbReference type="Gene3D" id="2.130.10.130">
    <property type="entry name" value="Integrin alpha, N-terminal"/>
    <property type="match status" value="2"/>
</dbReference>
<name>T2J1Y2_CROWT</name>
<sequence length="458" mass="51074">MASRFEFTRFPLPEVVGKPYHQLRGVNPSLEHISGWISAVGAAVALNDLDGDGLDNDVCYVEPRNDQVIVAPIPGTGDRYTPFTLSPSDLPYDTATTAPMGCLPGDMNEDGVMDILVYYWGRTPVAFLGEARGSLFSLNRDNYQPQDIVSTGEKWYTNAATFSDLDGDGHHDLIIGNYFPDNAEIIDANSSRIEAMQDSMTRAYNGGNNRILLWQKDEQKVSYKDVEIFDNQIAHGWTLAVGTADLDGDLLPEIYFANDFGPDRLLHNQSKPGHLQFAKLQGEKGLTTPNSKVLGHDSFKGMGVDFGDINHDGLLDIYVSNIADEYALEESHFLFTSTGEYDRIEKGIAPYKDESESLGLARSGWGWETKFADLNNDGELEALQATGFRKGEVYRWPELQELALGNDQLLKVSKSWFKFRDGDDLSGHQHNPFFVRASDGRYPDFSQINLKAQSRDEK</sequence>
<dbReference type="Proteomes" id="UP000017981">
    <property type="component" value="Unassembled WGS sequence"/>
</dbReference>
<dbReference type="InterPro" id="IPR013517">
    <property type="entry name" value="FG-GAP"/>
</dbReference>
<evidence type="ECO:0000313" key="3">
    <source>
        <dbReference type="Proteomes" id="UP000017981"/>
    </source>
</evidence>
<accession>T2J1Y2</accession>
<dbReference type="AlphaFoldDB" id="T2J1Y2"/>
<reference evidence="2 3" key="1">
    <citation type="submission" date="2013-01" db="EMBL/GenBank/DDBJ databases">
        <authorList>
            <person name="Bench S."/>
        </authorList>
    </citation>
    <scope>NUCLEOTIDE SEQUENCE [LARGE SCALE GENOMIC DNA]</scope>
    <source>
        <strain evidence="2 3">WH 0005</strain>
    </source>
</reference>
<dbReference type="PANTHER" id="PTHR16026">
    <property type="entry name" value="CARTILAGE ACIDIC PROTEIN 1"/>
    <property type="match status" value="1"/>
</dbReference>
<protein>
    <recommendedName>
        <fullName evidence="4">RNA-binding protein</fullName>
    </recommendedName>
</protein>
<organism evidence="2 3">
    <name type="scientific">Crocosphaera watsonii WH 0005</name>
    <dbReference type="NCBI Taxonomy" id="423472"/>
    <lineage>
        <taxon>Bacteria</taxon>
        <taxon>Bacillati</taxon>
        <taxon>Cyanobacteriota</taxon>
        <taxon>Cyanophyceae</taxon>
        <taxon>Oscillatoriophycideae</taxon>
        <taxon>Chroococcales</taxon>
        <taxon>Aphanothecaceae</taxon>
        <taxon>Crocosphaera</taxon>
    </lineage>
</organism>
<dbReference type="EMBL" id="CAQL01001158">
    <property type="protein sequence ID" value="CCQ59047.1"/>
    <property type="molecule type" value="Genomic_DNA"/>
</dbReference>
<evidence type="ECO:0008006" key="4">
    <source>
        <dbReference type="Google" id="ProtNLM"/>
    </source>
</evidence>
<keyword evidence="1" id="KW-0732">Signal</keyword>
<proteinExistence type="predicted"/>
<dbReference type="InterPro" id="IPR028994">
    <property type="entry name" value="Integrin_alpha_N"/>
</dbReference>